<comment type="caution">
    <text evidence="3">The sequence shown here is derived from an EMBL/GenBank/DDBJ whole genome shotgun (WGS) entry which is preliminary data.</text>
</comment>
<dbReference type="PANTHER" id="PTHR21240:SF30">
    <property type="entry name" value="AMIDOHYDROLASE-RELATED DOMAIN-CONTAINING PROTEIN-RELATED"/>
    <property type="match status" value="1"/>
</dbReference>
<feature type="domain" description="Amidohydrolase-related" evidence="2">
    <location>
        <begin position="91"/>
        <end position="362"/>
    </location>
</feature>
<dbReference type="GO" id="GO:0019748">
    <property type="term" value="P:secondary metabolic process"/>
    <property type="evidence" value="ECO:0007669"/>
    <property type="project" value="TreeGrafter"/>
</dbReference>
<dbReference type="InterPro" id="IPR006680">
    <property type="entry name" value="Amidohydro-rel"/>
</dbReference>
<dbReference type="AlphaFoldDB" id="A0A3N6LIS7"/>
<keyword evidence="1" id="KW-0456">Lyase</keyword>
<dbReference type="InterPro" id="IPR032465">
    <property type="entry name" value="ACMSD"/>
</dbReference>
<dbReference type="GO" id="GO:0005829">
    <property type="term" value="C:cytosol"/>
    <property type="evidence" value="ECO:0007669"/>
    <property type="project" value="TreeGrafter"/>
</dbReference>
<dbReference type="GO" id="GO:0016831">
    <property type="term" value="F:carboxy-lyase activity"/>
    <property type="evidence" value="ECO:0007669"/>
    <property type="project" value="InterPro"/>
</dbReference>
<dbReference type="EMBL" id="REFY01000005">
    <property type="protein sequence ID" value="RQG87866.1"/>
    <property type="molecule type" value="Genomic_DNA"/>
</dbReference>
<proteinExistence type="predicted"/>
<reference evidence="3 4" key="1">
    <citation type="submission" date="2018-10" db="EMBL/GenBank/DDBJ databases">
        <title>Natrarchaeobius chitinivorans gen. nov., sp. nov., and Natrarchaeobius haloalkaliphilus sp. nov., alkaliphilic, chitin-utilizing haloarchaea from hypersaline alkaline lakes.</title>
        <authorList>
            <person name="Sorokin D.Y."/>
            <person name="Elcheninov A.G."/>
            <person name="Kostrikina N.A."/>
            <person name="Bale N.J."/>
            <person name="Sinninghe Damste J.S."/>
            <person name="Khijniak T.V."/>
            <person name="Kublanov I.V."/>
            <person name="Toshchakov S.V."/>
        </authorList>
    </citation>
    <scope>NUCLEOTIDE SEQUENCE [LARGE SCALE GENOMIC DNA]</scope>
    <source>
        <strain evidence="3 4">AArcht-Sl</strain>
    </source>
</reference>
<organism evidence="3 4">
    <name type="scientific">Natrarchaeobius halalkaliphilus</name>
    <dbReference type="NCBI Taxonomy" id="1679091"/>
    <lineage>
        <taxon>Archaea</taxon>
        <taxon>Methanobacteriati</taxon>
        <taxon>Methanobacteriota</taxon>
        <taxon>Stenosarchaea group</taxon>
        <taxon>Halobacteria</taxon>
        <taxon>Halobacteriales</taxon>
        <taxon>Natrialbaceae</taxon>
        <taxon>Natrarchaeobius</taxon>
    </lineage>
</organism>
<protein>
    <recommendedName>
        <fullName evidence="2">Amidohydrolase-related domain-containing protein</fullName>
    </recommendedName>
</protein>
<dbReference type="Proteomes" id="UP000273828">
    <property type="component" value="Unassembled WGS sequence"/>
</dbReference>
<dbReference type="InterPro" id="IPR032466">
    <property type="entry name" value="Metal_Hydrolase"/>
</dbReference>
<sequence>MEGKRDPTAARGGRTGSATPSIGLSLFYAHPHQYLCEFGFVIQSMSGQGTRQLVDFGGHVHPTDPEAFAYYHDFIEENDGSPVCRDAKAVQRRYANSAVDYTVLSQPYFMGHGDADETATANDELLRIVEEFDEFFGLAAIPTAAGGEAAANELERSLEAGYHGGAIETKSDGIELIDDELESVFRVAEKHDAPLLVHPKLHDSLHEDVLDDTWRLNAIFGREVALCESICKVIHEGVLDRHPKLNLVYHHTGGNLAAMLDRVRLQLDDDLWPGLDDVVSYREFEETFETRIYVDTSGYDGSPSVLRRTLETLPSSHVLFGTDFPYETRTPETFEALITSVTETCSESDSKRILGANAFELLTNT</sequence>
<evidence type="ECO:0000313" key="4">
    <source>
        <dbReference type="Proteomes" id="UP000273828"/>
    </source>
</evidence>
<dbReference type="Gene3D" id="3.20.20.140">
    <property type="entry name" value="Metal-dependent hydrolases"/>
    <property type="match status" value="1"/>
</dbReference>
<dbReference type="SUPFAM" id="SSF51556">
    <property type="entry name" value="Metallo-dependent hydrolases"/>
    <property type="match status" value="1"/>
</dbReference>
<evidence type="ECO:0000313" key="3">
    <source>
        <dbReference type="EMBL" id="RQG87866.1"/>
    </source>
</evidence>
<accession>A0A3N6LIS7</accession>
<dbReference type="GO" id="GO:0016787">
    <property type="term" value="F:hydrolase activity"/>
    <property type="evidence" value="ECO:0007669"/>
    <property type="project" value="InterPro"/>
</dbReference>
<keyword evidence="4" id="KW-1185">Reference proteome</keyword>
<gene>
    <name evidence="3" type="ORF">EA462_13465</name>
</gene>
<evidence type="ECO:0000259" key="2">
    <source>
        <dbReference type="Pfam" id="PF04909"/>
    </source>
</evidence>
<name>A0A3N6LIS7_9EURY</name>
<evidence type="ECO:0000256" key="1">
    <source>
        <dbReference type="ARBA" id="ARBA00023239"/>
    </source>
</evidence>
<dbReference type="Pfam" id="PF04909">
    <property type="entry name" value="Amidohydro_2"/>
    <property type="match status" value="1"/>
</dbReference>
<dbReference type="PANTHER" id="PTHR21240">
    <property type="entry name" value="2-AMINO-3-CARBOXYLMUCONATE-6-SEMIALDEHYDE DECARBOXYLASE"/>
    <property type="match status" value="1"/>
</dbReference>